<evidence type="ECO:0000256" key="6">
    <source>
        <dbReference type="PIRNR" id="PIRNR003101"/>
    </source>
</evidence>
<dbReference type="PANTHER" id="PTHR32432:SF4">
    <property type="entry name" value="CELL DIVISION PROTEIN FTSA"/>
    <property type="match status" value="1"/>
</dbReference>
<sequence length="430" mass="45191">MQCYDFATTDTSAILSFMQEGSTYAVGIDVGTTTVRTVVAHIDGATGVPTIVGVGHVPNSGMRKGVVVNLNGPAQAIDDALGAAERMSGYQVDAATLSVNGAHILSTHADGMVAVGAADHEITRDDLMRIEEVATLGKVPANREILDVIPHAYKLDGQDNIKDPLGMTGTRLEIDAHVISGLTPYLENVQKAAETAKVHPNSVVVTSIAAARAVLGEQQLENGVAVIDMGGATTSIAVYEEGDLQYTGVIPIGGVNITNDLAIGLKTDPEVAEKIKLEHASAVTRKEDAGISLKHDGEVLTFKTSDIDEIVEARLEEIFEAVQQQLRNAGRAGKLPSGVVLTGGGAQLKHITDYAKNFLGLAARIGKPTGYGGVADDIEKPSFAAAIGLMLFDAERIAVSGQGKKKTSHKKPTRKGVMHSLTKLFARFKA</sequence>
<dbReference type="GO" id="GO:0032153">
    <property type="term" value="C:cell division site"/>
    <property type="evidence" value="ECO:0007669"/>
    <property type="project" value="UniProtKB-UniRule"/>
</dbReference>
<keyword evidence="3 5" id="KW-0472">Membrane</keyword>
<dbReference type="Pfam" id="PF02491">
    <property type="entry name" value="SHS2_FTSA"/>
    <property type="match status" value="1"/>
</dbReference>
<dbReference type="SMART" id="SM00842">
    <property type="entry name" value="FtsA"/>
    <property type="match status" value="1"/>
</dbReference>
<dbReference type="InterPro" id="IPR020823">
    <property type="entry name" value="Cell_div_FtsA"/>
</dbReference>
<evidence type="ECO:0000256" key="1">
    <source>
        <dbReference type="ARBA" id="ARBA00022475"/>
    </source>
</evidence>
<feature type="domain" description="SHS2" evidence="7">
    <location>
        <begin position="25"/>
        <end position="214"/>
    </location>
</feature>
<dbReference type="AlphaFoldDB" id="A0A4V1J7F9"/>
<dbReference type="Gene3D" id="3.30.1490.110">
    <property type="match status" value="1"/>
</dbReference>
<accession>A0A4V1J7F9</accession>
<evidence type="ECO:0000313" key="9">
    <source>
        <dbReference type="Proteomes" id="UP000289257"/>
    </source>
</evidence>
<dbReference type="PANTHER" id="PTHR32432">
    <property type="entry name" value="CELL DIVISION PROTEIN FTSA-RELATED"/>
    <property type="match status" value="1"/>
</dbReference>
<comment type="subcellular location">
    <subcellularLocation>
        <location evidence="5">Cell membrane</location>
        <topology evidence="5">Peripheral membrane protein</topology>
        <orientation evidence="5">Cytoplasmic side</orientation>
    </subcellularLocation>
    <text evidence="5">Localizes to the Z ring in an FtsZ-dependent manner. Targeted to the membrane through a conserved C-terminal amphipathic helix.</text>
</comment>
<keyword evidence="1 5" id="KW-1003">Cell membrane</keyword>
<evidence type="ECO:0000259" key="7">
    <source>
        <dbReference type="SMART" id="SM00842"/>
    </source>
</evidence>
<keyword evidence="4 5" id="KW-0131">Cell cycle</keyword>
<dbReference type="Pfam" id="PF14450">
    <property type="entry name" value="FtsA"/>
    <property type="match status" value="1"/>
</dbReference>
<evidence type="ECO:0000256" key="5">
    <source>
        <dbReference type="HAMAP-Rule" id="MF_02033"/>
    </source>
</evidence>
<dbReference type="InterPro" id="IPR043129">
    <property type="entry name" value="ATPase_NBD"/>
</dbReference>
<dbReference type="CDD" id="cd24048">
    <property type="entry name" value="ASKHA_NBD_FtsA"/>
    <property type="match status" value="1"/>
</dbReference>
<dbReference type="SUPFAM" id="SSF53067">
    <property type="entry name" value="Actin-like ATPase domain"/>
    <property type="match status" value="2"/>
</dbReference>
<gene>
    <name evidence="5 8" type="primary">ftsA</name>
    <name evidence="8" type="ORF">EOT05_02245</name>
</gene>
<dbReference type="GO" id="GO:0009898">
    <property type="term" value="C:cytoplasmic side of plasma membrane"/>
    <property type="evidence" value="ECO:0007669"/>
    <property type="project" value="UniProtKB-UniRule"/>
</dbReference>
<evidence type="ECO:0000256" key="3">
    <source>
        <dbReference type="ARBA" id="ARBA00023136"/>
    </source>
</evidence>
<comment type="function">
    <text evidence="5 6">Cell division protein that is involved in the assembly of the Z ring. May serve as a membrane anchor for the Z ring.</text>
</comment>
<dbReference type="InterPro" id="IPR050696">
    <property type="entry name" value="FtsA/MreB"/>
</dbReference>
<dbReference type="HAMAP" id="MF_02033">
    <property type="entry name" value="FtsA"/>
    <property type="match status" value="1"/>
</dbReference>
<comment type="subunit">
    <text evidence="5">Self-interacts. Interacts with FtsZ.</text>
</comment>
<name>A0A4V1J7F9_9BACT</name>
<evidence type="ECO:0000313" key="8">
    <source>
        <dbReference type="EMBL" id="RWZ78547.1"/>
    </source>
</evidence>
<dbReference type="Proteomes" id="UP000289257">
    <property type="component" value="Unassembled WGS sequence"/>
</dbReference>
<dbReference type="EMBL" id="SCKX01000001">
    <property type="protein sequence ID" value="RWZ78547.1"/>
    <property type="molecule type" value="Genomic_DNA"/>
</dbReference>
<evidence type="ECO:0000256" key="2">
    <source>
        <dbReference type="ARBA" id="ARBA00022618"/>
    </source>
</evidence>
<dbReference type="NCBIfam" id="TIGR01174">
    <property type="entry name" value="ftsA"/>
    <property type="match status" value="1"/>
</dbReference>
<protein>
    <recommendedName>
        <fullName evidence="5 6">Cell division protein FtsA</fullName>
    </recommendedName>
</protein>
<dbReference type="PIRSF" id="PIRSF003101">
    <property type="entry name" value="FtsA"/>
    <property type="match status" value="1"/>
</dbReference>
<comment type="caution">
    <text evidence="8">The sequence shown here is derived from an EMBL/GenBank/DDBJ whole genome shotgun (WGS) entry which is preliminary data.</text>
</comment>
<reference evidence="8" key="1">
    <citation type="submission" date="2019-01" db="EMBL/GenBank/DDBJ databases">
        <title>Genomic signatures and co-occurrence patterns of the ultra-small Saccharimodia (Patescibacteria phylum) suggest a symbiotic lifestyle.</title>
        <authorList>
            <person name="Lemos L."/>
            <person name="Medeiros J."/>
            <person name="Andreote F."/>
            <person name="Fernandes G."/>
            <person name="Varani A."/>
            <person name="Oliveira G."/>
            <person name="Pylro V."/>
        </authorList>
    </citation>
    <scope>NUCLEOTIDE SEQUENCE [LARGE SCALE GENOMIC DNA]</scope>
    <source>
        <strain evidence="8">AMD02</strain>
    </source>
</reference>
<keyword evidence="2 5" id="KW-0132">Cell division</keyword>
<dbReference type="GO" id="GO:0043093">
    <property type="term" value="P:FtsZ-dependent cytokinesis"/>
    <property type="evidence" value="ECO:0007669"/>
    <property type="project" value="UniProtKB-UniRule"/>
</dbReference>
<comment type="similarity">
    <text evidence="5 6">Belongs to the FtsA/MreB family.</text>
</comment>
<dbReference type="InterPro" id="IPR003494">
    <property type="entry name" value="SHS2_FtsA"/>
</dbReference>
<proteinExistence type="inferred from homology"/>
<dbReference type="Gene3D" id="3.30.420.40">
    <property type="match status" value="2"/>
</dbReference>
<keyword evidence="9" id="KW-1185">Reference proteome</keyword>
<organism evidence="8 9">
    <name type="scientific">Candidatus Microsaccharimonas sossegonensis</name>
    <dbReference type="NCBI Taxonomy" id="2506948"/>
    <lineage>
        <taxon>Bacteria</taxon>
        <taxon>Candidatus Saccharimonadota</taxon>
        <taxon>Candidatus Saccharimonadia</taxon>
        <taxon>Candidatus Saccharimonadales</taxon>
        <taxon>Candidatus Saccharimonadaceae</taxon>
        <taxon>Candidatus Microsaccharimonas</taxon>
    </lineage>
</organism>
<evidence type="ECO:0000256" key="4">
    <source>
        <dbReference type="ARBA" id="ARBA00023306"/>
    </source>
</evidence>